<evidence type="ECO:0000259" key="31">
    <source>
        <dbReference type="PROSITE" id="PS51337"/>
    </source>
</evidence>
<evidence type="ECO:0000313" key="32">
    <source>
        <dbReference type="EMBL" id="CAH2253080.1"/>
    </source>
</evidence>
<dbReference type="GO" id="GO:0003779">
    <property type="term" value="F:actin binding"/>
    <property type="evidence" value="ECO:0007669"/>
    <property type="project" value="UniProtKB-KW"/>
</dbReference>
<dbReference type="SMART" id="SM01018">
    <property type="entry name" value="B12-binding_2"/>
    <property type="match status" value="1"/>
</dbReference>
<dbReference type="PROSITE" id="PS51332">
    <property type="entry name" value="B12_BINDING"/>
    <property type="match status" value="1"/>
</dbReference>
<feature type="domain" description="B12-binding N-terminal" evidence="31">
    <location>
        <begin position="1133"/>
        <end position="1230"/>
    </location>
</feature>
<keyword evidence="8" id="KW-0846">Cobalamin</keyword>
<dbReference type="PROSITE" id="PS50021">
    <property type="entry name" value="CH"/>
    <property type="match status" value="2"/>
</dbReference>
<keyword evidence="16" id="KW-0170">Cobalt</keyword>
<dbReference type="SUPFAM" id="SSF46966">
    <property type="entry name" value="Spectrin repeat"/>
    <property type="match status" value="2"/>
</dbReference>
<feature type="binding site" evidence="23">
    <location>
        <position position="731"/>
    </location>
    <ligand>
        <name>Zn(2+)</name>
        <dbReference type="ChEBI" id="CHEBI:29105"/>
    </ligand>
</feature>
<dbReference type="Gene3D" id="3.20.20.330">
    <property type="entry name" value="Homocysteine-binding-like domain"/>
    <property type="match status" value="1"/>
</dbReference>
<feature type="domain" description="Calponin-homology (CH)" evidence="26">
    <location>
        <begin position="39"/>
        <end position="143"/>
    </location>
</feature>
<dbReference type="FunFam" id="1.10.418.10:FF:000005">
    <property type="entry name" value="Actinin alpha 4"/>
    <property type="match status" value="1"/>
</dbReference>
<dbReference type="SMART" id="SM00150">
    <property type="entry name" value="SPEC"/>
    <property type="match status" value="1"/>
</dbReference>
<feature type="domain" description="Pterin-binding" evidence="28">
    <location>
        <begin position="842"/>
        <end position="1103"/>
    </location>
</feature>
<evidence type="ECO:0000256" key="19">
    <source>
        <dbReference type="ARBA" id="ARBA00052545"/>
    </source>
</evidence>
<evidence type="ECO:0000256" key="15">
    <source>
        <dbReference type="ARBA" id="ARBA00023203"/>
    </source>
</evidence>
<keyword evidence="13 23" id="KW-0862">Zinc</keyword>
<keyword evidence="6 24" id="KW-0489">Methyltransferase</keyword>
<evidence type="ECO:0000256" key="6">
    <source>
        <dbReference type="ARBA" id="ARBA00022603"/>
    </source>
</evidence>
<evidence type="ECO:0000256" key="12">
    <source>
        <dbReference type="ARBA" id="ARBA00022737"/>
    </source>
</evidence>
<comment type="pathway">
    <text evidence="3">Amino-acid biosynthesis; L-methionine biosynthesis via de novo pathway; L-methionine from L-homocysteine (MetH route): step 1/1.</text>
</comment>
<dbReference type="PROSITE" id="PS00020">
    <property type="entry name" value="ACTININ_2"/>
    <property type="match status" value="1"/>
</dbReference>
<dbReference type="Gene3D" id="1.10.418.10">
    <property type="entry name" value="Calponin-like domain"/>
    <property type="match status" value="2"/>
</dbReference>
<organism evidence="32 33">
    <name type="scientific">Pelobates cultripes</name>
    <name type="common">Western spadefoot toad</name>
    <dbReference type="NCBI Taxonomy" id="61616"/>
    <lineage>
        <taxon>Eukaryota</taxon>
        <taxon>Metazoa</taxon>
        <taxon>Chordata</taxon>
        <taxon>Craniata</taxon>
        <taxon>Vertebrata</taxon>
        <taxon>Euteleostomi</taxon>
        <taxon>Amphibia</taxon>
        <taxon>Batrachia</taxon>
        <taxon>Anura</taxon>
        <taxon>Pelobatoidea</taxon>
        <taxon>Pelobatidae</taxon>
        <taxon>Pelobates</taxon>
    </lineage>
</organism>
<dbReference type="EC" id="2.1.1.13" evidence="5"/>
<feature type="domain" description="AdoMet activation" evidence="29">
    <location>
        <begin position="1394"/>
        <end position="1736"/>
    </location>
</feature>
<evidence type="ECO:0000256" key="9">
    <source>
        <dbReference type="ARBA" id="ARBA00022679"/>
    </source>
</evidence>
<dbReference type="FunFam" id="3.20.20.20:FF:000002">
    <property type="entry name" value="Methionine synthase"/>
    <property type="match status" value="1"/>
</dbReference>
<dbReference type="Pfam" id="PF02574">
    <property type="entry name" value="S-methyl_trans"/>
    <property type="match status" value="1"/>
</dbReference>
<dbReference type="Gene3D" id="1.10.1240.10">
    <property type="entry name" value="Methionine synthase domain"/>
    <property type="match status" value="1"/>
</dbReference>
<dbReference type="PROSITE" id="PS51337">
    <property type="entry name" value="B12_BINDING_NTER"/>
    <property type="match status" value="1"/>
</dbReference>
<dbReference type="FunFam" id="1.10.418.10:FF:000001">
    <property type="entry name" value="Actinin alpha 1"/>
    <property type="match status" value="1"/>
</dbReference>
<feature type="binding site" evidence="23">
    <location>
        <position position="795"/>
    </location>
    <ligand>
        <name>Zn(2+)</name>
        <dbReference type="ChEBI" id="CHEBI:29105"/>
    </ligand>
</feature>
<dbReference type="CDD" id="cd21214">
    <property type="entry name" value="CH_ACTN_rpt1"/>
    <property type="match status" value="1"/>
</dbReference>
<dbReference type="InterPro" id="IPR037010">
    <property type="entry name" value="VitB12-dep_Met_synth_activ_sf"/>
</dbReference>
<evidence type="ECO:0000259" key="28">
    <source>
        <dbReference type="PROSITE" id="PS50972"/>
    </source>
</evidence>
<keyword evidence="15" id="KW-0009">Actin-binding</keyword>
<dbReference type="InterPro" id="IPR050554">
    <property type="entry name" value="Met_Synthase/Corrinoid"/>
</dbReference>
<dbReference type="FunFam" id="3.40.50.280:FF:000001">
    <property type="entry name" value="Methionine synthase"/>
    <property type="match status" value="1"/>
</dbReference>
<comment type="similarity">
    <text evidence="4">Belongs to the vitamin-B12 dependent methionine synthase family.</text>
</comment>
<evidence type="ECO:0000256" key="11">
    <source>
        <dbReference type="ARBA" id="ARBA00022723"/>
    </source>
</evidence>
<comment type="subunit">
    <text evidence="21">Monomer. Dimer. Forms a multiprotein complex with MMACHC, MMADHC and MTRR.</text>
</comment>
<dbReference type="Gene3D" id="1.20.58.60">
    <property type="match status" value="2"/>
</dbReference>
<dbReference type="InterPro" id="IPR018159">
    <property type="entry name" value="Spectrin/alpha-actinin"/>
</dbReference>
<dbReference type="PROSITE" id="PS00019">
    <property type="entry name" value="ACTININ_1"/>
    <property type="match status" value="1"/>
</dbReference>
<feature type="coiled-coil region" evidence="25">
    <location>
        <begin position="273"/>
        <end position="300"/>
    </location>
</feature>
<keyword evidence="10" id="KW-0949">S-adenosyl-L-methionine</keyword>
<dbReference type="FunFam" id="1.20.58.60:FF:000002">
    <property type="entry name" value="Actinin, alpha 1"/>
    <property type="match status" value="1"/>
</dbReference>
<dbReference type="InterPro" id="IPR003759">
    <property type="entry name" value="Cbl-bd_cap"/>
</dbReference>
<dbReference type="InterPro" id="IPR033706">
    <property type="entry name" value="Met_synthase_B12-bd"/>
</dbReference>
<dbReference type="CDD" id="cd00740">
    <property type="entry name" value="MeTr"/>
    <property type="match status" value="1"/>
</dbReference>
<dbReference type="CDD" id="cd00176">
    <property type="entry name" value="SPEC"/>
    <property type="match status" value="1"/>
</dbReference>
<evidence type="ECO:0000259" key="29">
    <source>
        <dbReference type="PROSITE" id="PS50974"/>
    </source>
</evidence>
<reference evidence="32" key="1">
    <citation type="submission" date="2022-03" db="EMBL/GenBank/DDBJ databases">
        <authorList>
            <person name="Alioto T."/>
            <person name="Alioto T."/>
            <person name="Gomez Garrido J."/>
        </authorList>
    </citation>
    <scope>NUCLEOTIDE SEQUENCE</scope>
</reference>
<keyword evidence="25" id="KW-0175">Coiled coil</keyword>
<dbReference type="PROSITE" id="PS50974">
    <property type="entry name" value="ADOMET_ACTIVATION"/>
    <property type="match status" value="1"/>
</dbReference>
<dbReference type="CDD" id="cd02069">
    <property type="entry name" value="methionine_synthase_B12_BD"/>
    <property type="match status" value="1"/>
</dbReference>
<comment type="cofactor">
    <cofactor evidence="2">
        <name>methylcob(III)alamin</name>
        <dbReference type="ChEBI" id="CHEBI:28115"/>
    </cofactor>
</comment>
<evidence type="ECO:0000256" key="4">
    <source>
        <dbReference type="ARBA" id="ARBA00010398"/>
    </source>
</evidence>
<evidence type="ECO:0000256" key="23">
    <source>
        <dbReference type="PROSITE-ProRule" id="PRU00333"/>
    </source>
</evidence>
<dbReference type="PROSITE" id="PS50970">
    <property type="entry name" value="HCY"/>
    <property type="match status" value="1"/>
</dbReference>
<dbReference type="InterPro" id="IPR036589">
    <property type="entry name" value="HCY_dom_sf"/>
</dbReference>
<evidence type="ECO:0000256" key="18">
    <source>
        <dbReference type="ARBA" id="ARBA00031040"/>
    </source>
</evidence>
<dbReference type="Gene3D" id="3.10.196.10">
    <property type="entry name" value="Vitamin B12-dependent methionine synthase, activation domain"/>
    <property type="match status" value="1"/>
</dbReference>
<sequence length="1737" mass="195594">MTQVVTNNMYNYTYEEEEAYMNQEDEWDRDMLLDPAWEKQQRKTFTAWCNSHLRKAGTEIENIEDDFRNGLKLMLLLEVISGERLPKPDRGKMRFHKIANVNKALDFIASKGVKLVSIGAEEIVDGNIKMTLGMIWTIILRFAIQDISVEETSAKEGLLLWCQRKTAPYRNVNIQNFHTSWKDGLGLCALIHRHRPDLIDYSKLNKDDPVGNINLAMDVAEKYLDIPKMLDAEDIVNTPKPDERALMTYVSCFYHAFAGAEQAETAANRICKVLAVNQENEKMMEEYERLASELLEWIRRTIPWLENRTSEKSLQAMMKKLDDFRDYRRKHKPPRVQEKCQLEINFNTLQTKLRISNRPAFMPSEGKMVSDIANAWQRLEQGEKGYEEWLLNELRRLERLEHLAEKFKQKASTHESWTFGKEQLLMQKDYETVSLTELRALLRKHEAFESELASRQDRVEQIAAIAQELKPQDVESAGKRNRAVTQVSTQDELDSILRERIMVLDGGMGTMIQQHSLSEESFRGQEFVDHSKPLCGNNDLLSITQPEIIYKIHKEYLLCGADIVETNTFSSTSIAQADYGLEHLAYPLNKASAEVARKAAEDVTAQTGIKRYVAGAMGPTNKTLSVSPSVERPDYRNITFDELVDAYAEQARGLLDGGVDILLVETIFDTANAKAALFAIQKLFEDEYEPRPIFISGTIVDRSGRTLSGQTGEAFVISVSHAEPLCIGLNCALGAVEMRPFIEAIGKCTTSYIICYPNAGLPNTFGGYDETPEVTAKHIRDFALDGLVNIVGGCCGTTPAHIREIAEVVKHCKPRIPPASVFDGYMLLSGLEPFRIGPYTNFVNIGERCNVAGSRVFARLIMAGKYEEALAIAKTQVEMGAQILDINMDDGMLDGPSAMTKFCNFIASEPDIAKVPLCIDSSNFAVIEAGLKCCQGKCIVNSISMKEGEEDFLAKAKKIKQFGAAVVIMAFDEVGQATDTETKVSVCTRAYNLLVEKLNFNPNDIIFDPNILTIGTGMEEHDRYAIHFIEATKIIKSTLKGAKISGGLSNLSFSFRGMEAIREAMHGVFLYHAIKIGMDMGIVNAGNLPVYDDIDKELLQLCEDLIWNKDPDATEKLLKYAQTKAKGGKKIIQTDEWRNGSVEERLEYALVKGIEKYVVEDTEEAKANTEKYKRPLHIIEGPLMNGMKVVGELFGAGKMFLPQVIKSARVMKKSVGYLIPFMEKEREMMRALSGSVEEDNPYQGTIVLATVKGDVHDIGKNIVGVVLGCNNFRVIDLGVMTPCDKILRAAIENKADIIGLSGLITPSLDEMIFVAKEMERLAVKIPLLIGGATTSRTHTAVKIAPRYSAPVIHVLDASKSVVVCSQLLDDNARDDFLEEIDEEYEDIRQDHYESLKERRYLTLEQARNKGFHIDWLSHPTPVRPKFTGTKVFKNYDLEKLRNYIDWKPFFDVWQLRGKYPNRGFPKIFNDKSVGEEAKRVYDDAQKLLQILIREQKFEARGFVGIWPAQSVQDDIVLYAEEDSVPSSEPIATFYGLRQQAEKDSASTDPYYCLSDFIAPKESGVRDYLGIFAVACFGVEELSKTYEKQGDDYNSIMVKALGDRIAEAFAEELHERVRKDLWGYCDSEELDVADLRKICYEGIRPAPGYPSQPDHTEKLTMWKLGNIGEATGIKLTESLAMSPAAAVSGLIFANTKSKYFAVGKISKDQVEDYSRRKQMAVEEVEKWLGPILSYDPDL</sequence>
<evidence type="ECO:0000256" key="10">
    <source>
        <dbReference type="ARBA" id="ARBA00022691"/>
    </source>
</evidence>
<comment type="cofactor">
    <cofactor evidence="1 23">
        <name>Zn(2+)</name>
        <dbReference type="ChEBI" id="CHEBI:29105"/>
    </cofactor>
</comment>
<protein>
    <recommendedName>
        <fullName evidence="5">methionine synthase</fullName>
        <ecNumber evidence="5">2.1.1.13</ecNumber>
    </recommendedName>
    <alternativeName>
        <fullName evidence="18">5-methyltetrahydrofolate--homocysteine methyltransferase</fullName>
    </alternativeName>
    <alternativeName>
        <fullName evidence="22">Cobalamin-dependent methionine synthase</fullName>
    </alternativeName>
    <alternativeName>
        <fullName evidence="17">Vitamin-B12 dependent methionine synthase</fullName>
    </alternativeName>
</protein>
<evidence type="ECO:0000256" key="22">
    <source>
        <dbReference type="ARBA" id="ARBA00081683"/>
    </source>
</evidence>
<feature type="domain" description="Calponin-homology (CH)" evidence="26">
    <location>
        <begin position="152"/>
        <end position="258"/>
    </location>
</feature>
<dbReference type="CDD" id="cd21216">
    <property type="entry name" value="CH_ACTN_rpt2"/>
    <property type="match status" value="1"/>
</dbReference>
<dbReference type="GO" id="GO:0005829">
    <property type="term" value="C:cytosol"/>
    <property type="evidence" value="ECO:0007669"/>
    <property type="project" value="TreeGrafter"/>
</dbReference>
<dbReference type="SUPFAM" id="SSF47576">
    <property type="entry name" value="Calponin-homology domain, CH-domain"/>
    <property type="match status" value="1"/>
</dbReference>
<dbReference type="InterPro" id="IPR000489">
    <property type="entry name" value="Pterin-binding_dom"/>
</dbReference>
<keyword evidence="7" id="KW-0028">Amino-acid biosynthesis</keyword>
<dbReference type="GO" id="GO:0032259">
    <property type="term" value="P:methylation"/>
    <property type="evidence" value="ECO:0007669"/>
    <property type="project" value="UniProtKB-KW"/>
</dbReference>
<dbReference type="GO" id="GO:0050667">
    <property type="term" value="P:homocysteine metabolic process"/>
    <property type="evidence" value="ECO:0007669"/>
    <property type="project" value="TreeGrafter"/>
</dbReference>
<keyword evidence="11 23" id="KW-0479">Metal-binding</keyword>
<dbReference type="NCBIfam" id="NF007024">
    <property type="entry name" value="PRK09490.1"/>
    <property type="match status" value="1"/>
</dbReference>
<dbReference type="Gene3D" id="3.40.50.280">
    <property type="entry name" value="Cobalamin-binding domain"/>
    <property type="match status" value="1"/>
</dbReference>
<dbReference type="Pfam" id="PF02965">
    <property type="entry name" value="Met_synt_B12"/>
    <property type="match status" value="1"/>
</dbReference>
<dbReference type="GO" id="GO:0031419">
    <property type="term" value="F:cobalamin binding"/>
    <property type="evidence" value="ECO:0007669"/>
    <property type="project" value="UniProtKB-KW"/>
</dbReference>
<dbReference type="InterPro" id="IPR011822">
    <property type="entry name" value="MetH"/>
</dbReference>
<dbReference type="Pfam" id="PF00307">
    <property type="entry name" value="CH"/>
    <property type="match status" value="2"/>
</dbReference>
<dbReference type="Pfam" id="PF02607">
    <property type="entry name" value="B12-binding_2"/>
    <property type="match status" value="1"/>
</dbReference>
<dbReference type="InterPro" id="IPR006158">
    <property type="entry name" value="Cobalamin-bd"/>
</dbReference>
<evidence type="ECO:0000256" key="7">
    <source>
        <dbReference type="ARBA" id="ARBA00022605"/>
    </source>
</evidence>
<dbReference type="SUPFAM" id="SSF47644">
    <property type="entry name" value="Methionine synthase domain"/>
    <property type="match status" value="1"/>
</dbReference>
<dbReference type="Pfam" id="PF02310">
    <property type="entry name" value="B12-binding"/>
    <property type="match status" value="1"/>
</dbReference>
<gene>
    <name evidence="32" type="ORF">PECUL_23A032284</name>
</gene>
<dbReference type="Pfam" id="PF00809">
    <property type="entry name" value="Pterin_bind"/>
    <property type="match status" value="1"/>
</dbReference>
<evidence type="ECO:0000256" key="14">
    <source>
        <dbReference type="ARBA" id="ARBA00023167"/>
    </source>
</evidence>
<keyword evidence="12" id="KW-0677">Repeat</keyword>
<dbReference type="SMART" id="SM00033">
    <property type="entry name" value="CH"/>
    <property type="match status" value="2"/>
</dbReference>
<dbReference type="InterPro" id="IPR002017">
    <property type="entry name" value="Spectrin_repeat"/>
</dbReference>
<evidence type="ECO:0000256" key="13">
    <source>
        <dbReference type="ARBA" id="ARBA00022833"/>
    </source>
</evidence>
<dbReference type="InterPro" id="IPR001589">
    <property type="entry name" value="Actinin_actin-bd_CS"/>
</dbReference>
<evidence type="ECO:0000256" key="17">
    <source>
        <dbReference type="ARBA" id="ARBA00030163"/>
    </source>
</evidence>
<dbReference type="Pfam" id="PF00435">
    <property type="entry name" value="Spectrin"/>
    <property type="match status" value="2"/>
</dbReference>
<feature type="domain" description="B12-binding" evidence="30">
    <location>
        <begin position="1243"/>
        <end position="1378"/>
    </location>
</feature>
<dbReference type="GO" id="GO:0008705">
    <property type="term" value="F:methionine synthase activity"/>
    <property type="evidence" value="ECO:0007669"/>
    <property type="project" value="UniProtKB-EC"/>
</dbReference>
<feature type="domain" description="Hcy-binding" evidence="27">
    <location>
        <begin position="490"/>
        <end position="809"/>
    </location>
</feature>
<comment type="catalytic activity">
    <reaction evidence="19">
        <text>(6S)-5-methyl-5,6,7,8-tetrahydrofolate + L-homocysteine = (6S)-5,6,7,8-tetrahydrofolate + L-methionine</text>
        <dbReference type="Rhea" id="RHEA:11172"/>
        <dbReference type="ChEBI" id="CHEBI:18608"/>
        <dbReference type="ChEBI" id="CHEBI:57453"/>
        <dbReference type="ChEBI" id="CHEBI:57844"/>
        <dbReference type="ChEBI" id="CHEBI:58199"/>
        <dbReference type="EC" id="2.1.1.13"/>
    </reaction>
    <physiologicalReaction direction="left-to-right" evidence="19">
        <dbReference type="Rhea" id="RHEA:11173"/>
    </physiologicalReaction>
</comment>
<dbReference type="InterPro" id="IPR001715">
    <property type="entry name" value="CH_dom"/>
</dbReference>
<evidence type="ECO:0000256" key="24">
    <source>
        <dbReference type="PROSITE-ProRule" id="PRU00346"/>
    </source>
</evidence>
<feature type="binding site" evidence="23">
    <location>
        <position position="794"/>
    </location>
    <ligand>
        <name>Zn(2+)</name>
        <dbReference type="ChEBI" id="CHEBI:29105"/>
    </ligand>
</feature>
<dbReference type="InterPro" id="IPR011005">
    <property type="entry name" value="Dihydropteroate_synth-like_sf"/>
</dbReference>
<proteinExistence type="inferred from homology"/>
<evidence type="ECO:0000256" key="20">
    <source>
        <dbReference type="ARBA" id="ARBA00059908"/>
    </source>
</evidence>
<keyword evidence="33" id="KW-1185">Reference proteome</keyword>
<evidence type="ECO:0000256" key="8">
    <source>
        <dbReference type="ARBA" id="ARBA00022628"/>
    </source>
</evidence>
<evidence type="ECO:0000256" key="2">
    <source>
        <dbReference type="ARBA" id="ARBA00001956"/>
    </source>
</evidence>
<name>A0AAD1VRX0_PELCU</name>
<dbReference type="Proteomes" id="UP001295444">
    <property type="component" value="Chromosome 02"/>
</dbReference>
<evidence type="ECO:0000259" key="26">
    <source>
        <dbReference type="PROSITE" id="PS50021"/>
    </source>
</evidence>
<dbReference type="PANTHER" id="PTHR45833">
    <property type="entry name" value="METHIONINE SYNTHASE"/>
    <property type="match status" value="1"/>
</dbReference>
<dbReference type="FunFam" id="3.20.20.330:FF:000001">
    <property type="entry name" value="Methionine synthase"/>
    <property type="match status" value="1"/>
</dbReference>
<dbReference type="SUPFAM" id="SSF51717">
    <property type="entry name" value="Dihydropteroate synthetase-like"/>
    <property type="match status" value="1"/>
</dbReference>
<evidence type="ECO:0000313" key="33">
    <source>
        <dbReference type="Proteomes" id="UP001295444"/>
    </source>
</evidence>
<dbReference type="PROSITE" id="PS50972">
    <property type="entry name" value="PTERIN_BINDING"/>
    <property type="match status" value="1"/>
</dbReference>
<evidence type="ECO:0000256" key="16">
    <source>
        <dbReference type="ARBA" id="ARBA00023285"/>
    </source>
</evidence>
<dbReference type="EMBL" id="OW240913">
    <property type="protein sequence ID" value="CAH2253080.1"/>
    <property type="molecule type" value="Genomic_DNA"/>
</dbReference>
<dbReference type="FunFam" id="1.10.1240.10:FF:000001">
    <property type="entry name" value="Methionine synthase"/>
    <property type="match status" value="1"/>
</dbReference>
<evidence type="ECO:0000259" key="27">
    <source>
        <dbReference type="PROSITE" id="PS50970"/>
    </source>
</evidence>
<dbReference type="GO" id="GO:0008270">
    <property type="term" value="F:zinc ion binding"/>
    <property type="evidence" value="ECO:0007669"/>
    <property type="project" value="InterPro"/>
</dbReference>
<dbReference type="SUPFAM" id="SSF82282">
    <property type="entry name" value="Homocysteine S-methyltransferase"/>
    <property type="match status" value="1"/>
</dbReference>
<dbReference type="GO" id="GO:0046653">
    <property type="term" value="P:tetrahydrofolate metabolic process"/>
    <property type="evidence" value="ECO:0007669"/>
    <property type="project" value="TreeGrafter"/>
</dbReference>
<evidence type="ECO:0000256" key="3">
    <source>
        <dbReference type="ARBA" id="ARBA00005178"/>
    </source>
</evidence>
<keyword evidence="14" id="KW-0486">Methionine biosynthesis</keyword>
<evidence type="ECO:0000256" key="5">
    <source>
        <dbReference type="ARBA" id="ARBA00012032"/>
    </source>
</evidence>
<dbReference type="SUPFAM" id="SSF56507">
    <property type="entry name" value="Methionine synthase activation domain-like"/>
    <property type="match status" value="1"/>
</dbReference>
<accession>A0AAD1VRX0</accession>
<evidence type="ECO:0000256" key="21">
    <source>
        <dbReference type="ARBA" id="ARBA00064177"/>
    </source>
</evidence>
<dbReference type="InterPro" id="IPR036872">
    <property type="entry name" value="CH_dom_sf"/>
</dbReference>
<evidence type="ECO:0000256" key="1">
    <source>
        <dbReference type="ARBA" id="ARBA00001947"/>
    </source>
</evidence>
<dbReference type="InterPro" id="IPR036724">
    <property type="entry name" value="Cobalamin-bd_sf"/>
</dbReference>
<dbReference type="NCBIfam" id="TIGR02082">
    <property type="entry name" value="metH"/>
    <property type="match status" value="1"/>
</dbReference>
<dbReference type="InterPro" id="IPR036594">
    <property type="entry name" value="Meth_synthase_dom"/>
</dbReference>
<keyword evidence="9 24" id="KW-0808">Transferase</keyword>
<dbReference type="Gene3D" id="3.20.20.20">
    <property type="entry name" value="Dihydropteroate synthase-like"/>
    <property type="match status" value="1"/>
</dbReference>
<dbReference type="PANTHER" id="PTHR45833:SF1">
    <property type="entry name" value="METHIONINE SYNTHASE"/>
    <property type="match status" value="1"/>
</dbReference>
<evidence type="ECO:0000259" key="30">
    <source>
        <dbReference type="PROSITE" id="PS51332"/>
    </source>
</evidence>
<dbReference type="SUPFAM" id="SSF52242">
    <property type="entry name" value="Cobalamin (vitamin B12)-binding domain"/>
    <property type="match status" value="1"/>
</dbReference>
<dbReference type="InterPro" id="IPR004223">
    <property type="entry name" value="VitB12-dep_Met_synth_activ_dom"/>
</dbReference>
<dbReference type="Gene3D" id="1.10.288.10">
    <property type="entry name" value="Cobalamin-dependent Methionine Synthase, domain 2"/>
    <property type="match status" value="1"/>
</dbReference>
<dbReference type="InterPro" id="IPR003726">
    <property type="entry name" value="HCY_dom"/>
</dbReference>
<evidence type="ECO:0000256" key="25">
    <source>
        <dbReference type="SAM" id="Coils"/>
    </source>
</evidence>
<comment type="function">
    <text evidence="20">Catalyzes the transfer of a methyl group from methylcob(III)alamin (MeCbl) to homocysteine, yielding enzyme-bound cob(I)alamin and methionine in the cytosol. MeCbl is an active form of cobalamin (vitamin B12) used as a cofactor for methionine biosynthesis. Cob(I)alamin form is regenerated to MeCbl by a transfer of a methyl group from 5-methyltetrahydrofolate. The processing of cobalamin in the cytosol occurs in a multiprotein complex composed of at least MMACHC, MMADHC, MTRR (methionine synthase reductase) and MTR which may contribute to shuttle safely and efficiently cobalamin towards MTR in order to produce methionine.</text>
</comment>